<comment type="similarity">
    <text evidence="1">Belongs to the aldehyde dehydrogenase family.</text>
</comment>
<dbReference type="InterPro" id="IPR015590">
    <property type="entry name" value="Aldehyde_DH_dom"/>
</dbReference>
<dbReference type="AlphaFoldDB" id="A0A381RAD9"/>
<evidence type="ECO:0000313" key="4">
    <source>
        <dbReference type="EMBL" id="SUZ88600.1"/>
    </source>
</evidence>
<proteinExistence type="inferred from homology"/>
<sequence length="508" mass="54346">MNQKKVFMTNNKQISISEEVKSFLKSDHQLLIDGKWVSSSSGEKIPVFDPATEEQLAEVDSGNQADIDAAVAAARKALTGEWSRITSHDRAQLLNKLADDIEANFAVLSEMEVLDNGMPMALAQYSIAGHGVTLLRYYASWATKIHGDTIPVSPGGAVNGESITYTRKEPIGVVGAIIPWNSPLIFAILKIAPALATGCTVVLKPAELTPITALYLGGLIQKSGIPKGVVNIVTGYGETAGTALTHHDDVDKIAFTGSTEVGKKIVEASVGNLKKVTLELGGKNPVVVFPDADLEKAIPGAARACFFLQGQNCMAGTRLFVHQDIYQPVIDGVKEMAEAFTIGHGLIPTNDFGPLISETQRERVMSYIQLGQDEGAELVTGGETIGDKGFFVKPTIFSNVKGDMKIAKEEIFGPVLCAQPFENEDLETIAHQANDTSYGLSGSVWTQDISIAHKMAMLIDAGQVSINCHAAVDPAIPFGGNKQSGWGREFGKEGLEPYLKTKATSVVF</sequence>
<name>A0A381RAD9_9ZZZZ</name>
<evidence type="ECO:0000259" key="3">
    <source>
        <dbReference type="Pfam" id="PF00171"/>
    </source>
</evidence>
<dbReference type="InterPro" id="IPR029510">
    <property type="entry name" value="Ald_DH_CS_GLU"/>
</dbReference>
<dbReference type="InterPro" id="IPR016161">
    <property type="entry name" value="Ald_DH/histidinol_DH"/>
</dbReference>
<dbReference type="PROSITE" id="PS00687">
    <property type="entry name" value="ALDEHYDE_DEHYDR_GLU"/>
    <property type="match status" value="1"/>
</dbReference>
<dbReference type="EMBL" id="UINC01001779">
    <property type="protein sequence ID" value="SUZ88600.1"/>
    <property type="molecule type" value="Genomic_DNA"/>
</dbReference>
<evidence type="ECO:0000256" key="2">
    <source>
        <dbReference type="ARBA" id="ARBA00023002"/>
    </source>
</evidence>
<dbReference type="FunFam" id="3.40.605.10:FF:000007">
    <property type="entry name" value="NAD/NADP-dependent betaine aldehyde dehydrogenase"/>
    <property type="match status" value="1"/>
</dbReference>
<dbReference type="GO" id="GO:0016620">
    <property type="term" value="F:oxidoreductase activity, acting on the aldehyde or oxo group of donors, NAD or NADP as acceptor"/>
    <property type="evidence" value="ECO:0007669"/>
    <property type="project" value="InterPro"/>
</dbReference>
<evidence type="ECO:0000256" key="1">
    <source>
        <dbReference type="ARBA" id="ARBA00009986"/>
    </source>
</evidence>
<dbReference type="InterPro" id="IPR016163">
    <property type="entry name" value="Ald_DH_C"/>
</dbReference>
<reference evidence="4" key="1">
    <citation type="submission" date="2018-05" db="EMBL/GenBank/DDBJ databases">
        <authorList>
            <person name="Lanie J.A."/>
            <person name="Ng W.-L."/>
            <person name="Kazmierczak K.M."/>
            <person name="Andrzejewski T.M."/>
            <person name="Davidsen T.M."/>
            <person name="Wayne K.J."/>
            <person name="Tettelin H."/>
            <person name="Glass J.I."/>
            <person name="Rusch D."/>
            <person name="Podicherti R."/>
            <person name="Tsui H.-C.T."/>
            <person name="Winkler M.E."/>
        </authorList>
    </citation>
    <scope>NUCLEOTIDE SEQUENCE</scope>
</reference>
<feature type="domain" description="Aldehyde dehydrogenase" evidence="3">
    <location>
        <begin position="36"/>
        <end position="503"/>
    </location>
</feature>
<dbReference type="PROSITE" id="PS00070">
    <property type="entry name" value="ALDEHYDE_DEHYDR_CYS"/>
    <property type="match status" value="1"/>
</dbReference>
<organism evidence="4">
    <name type="scientific">marine metagenome</name>
    <dbReference type="NCBI Taxonomy" id="408172"/>
    <lineage>
        <taxon>unclassified sequences</taxon>
        <taxon>metagenomes</taxon>
        <taxon>ecological metagenomes</taxon>
    </lineage>
</organism>
<accession>A0A381RAD9</accession>
<gene>
    <name evidence="4" type="ORF">METZ01_LOCUS41454</name>
</gene>
<dbReference type="InterPro" id="IPR016162">
    <property type="entry name" value="Ald_DH_N"/>
</dbReference>
<protein>
    <recommendedName>
        <fullName evidence="3">Aldehyde dehydrogenase domain-containing protein</fullName>
    </recommendedName>
</protein>
<dbReference type="InterPro" id="IPR016160">
    <property type="entry name" value="Ald_DH_CS_CYS"/>
</dbReference>
<dbReference type="Gene3D" id="3.40.605.10">
    <property type="entry name" value="Aldehyde Dehydrogenase, Chain A, domain 1"/>
    <property type="match status" value="1"/>
</dbReference>
<dbReference type="Pfam" id="PF00171">
    <property type="entry name" value="Aldedh"/>
    <property type="match status" value="1"/>
</dbReference>
<dbReference type="Gene3D" id="3.40.309.10">
    <property type="entry name" value="Aldehyde Dehydrogenase, Chain A, domain 2"/>
    <property type="match status" value="1"/>
</dbReference>
<dbReference type="FunFam" id="3.40.309.10:FF:000012">
    <property type="entry name" value="Betaine aldehyde dehydrogenase"/>
    <property type="match status" value="1"/>
</dbReference>
<dbReference type="PANTHER" id="PTHR11699">
    <property type="entry name" value="ALDEHYDE DEHYDROGENASE-RELATED"/>
    <property type="match status" value="1"/>
</dbReference>
<dbReference type="SUPFAM" id="SSF53720">
    <property type="entry name" value="ALDH-like"/>
    <property type="match status" value="1"/>
</dbReference>
<keyword evidence="2" id="KW-0560">Oxidoreductase</keyword>